<evidence type="ECO:0000256" key="2">
    <source>
        <dbReference type="ARBA" id="ARBA00007581"/>
    </source>
</evidence>
<protein>
    <submittedName>
        <fullName evidence="7">Dioxygenase</fullName>
    </submittedName>
</protein>
<dbReference type="GO" id="GO:0008198">
    <property type="term" value="F:ferrous iron binding"/>
    <property type="evidence" value="ECO:0007669"/>
    <property type="project" value="InterPro"/>
</dbReference>
<proteinExistence type="inferred from homology"/>
<dbReference type="GO" id="GO:0008270">
    <property type="term" value="F:zinc ion binding"/>
    <property type="evidence" value="ECO:0007669"/>
    <property type="project" value="InterPro"/>
</dbReference>
<dbReference type="InterPro" id="IPR014436">
    <property type="entry name" value="Extradiol_dOase_DODA"/>
</dbReference>
<keyword evidence="4" id="KW-0862">Zinc</keyword>
<reference evidence="8" key="1">
    <citation type="submission" date="2017-05" db="EMBL/GenBank/DDBJ databases">
        <title>Complete and WGS of Bordetella genogroups.</title>
        <authorList>
            <person name="Spilker T."/>
            <person name="Lipuma J."/>
        </authorList>
    </citation>
    <scope>NUCLEOTIDE SEQUENCE [LARGE SCALE GENOMIC DNA]</scope>
    <source>
        <strain evidence="8">AU8256</strain>
    </source>
</reference>
<comment type="caution">
    <text evidence="7">The sequence shown here is derived from an EMBL/GenBank/DDBJ whole genome shotgun (WGS) entry which is preliminary data.</text>
</comment>
<evidence type="ECO:0000256" key="5">
    <source>
        <dbReference type="ARBA" id="ARBA00023002"/>
    </source>
</evidence>
<gene>
    <name evidence="7" type="ORF">CAL24_06685</name>
</gene>
<dbReference type="GO" id="GO:0016702">
    <property type="term" value="F:oxidoreductase activity, acting on single donors with incorporation of molecular oxygen, incorporation of two atoms of oxygen"/>
    <property type="evidence" value="ECO:0007669"/>
    <property type="project" value="UniProtKB-ARBA"/>
</dbReference>
<comment type="similarity">
    <text evidence="2">Belongs to the DODA-type extradiol aromatic ring-opening dioxygenase family.</text>
</comment>
<dbReference type="PANTHER" id="PTHR30096">
    <property type="entry name" value="4,5-DOPA DIOXYGENASE EXTRADIOL-LIKE PROTEIN"/>
    <property type="match status" value="1"/>
</dbReference>
<evidence type="ECO:0000259" key="6">
    <source>
        <dbReference type="Pfam" id="PF02900"/>
    </source>
</evidence>
<dbReference type="PIRSF" id="PIRSF006157">
    <property type="entry name" value="Doxgns_DODA"/>
    <property type="match status" value="1"/>
</dbReference>
<dbReference type="SUPFAM" id="SSF53213">
    <property type="entry name" value="LigB-like"/>
    <property type="match status" value="1"/>
</dbReference>
<keyword evidence="8" id="KW-1185">Reference proteome</keyword>
<dbReference type="Gene3D" id="3.40.830.10">
    <property type="entry name" value="LigB-like"/>
    <property type="match status" value="1"/>
</dbReference>
<name>A0A261VZS9_9BORD</name>
<evidence type="ECO:0000256" key="3">
    <source>
        <dbReference type="ARBA" id="ARBA00022723"/>
    </source>
</evidence>
<comment type="cofactor">
    <cofactor evidence="1">
        <name>Zn(2+)</name>
        <dbReference type="ChEBI" id="CHEBI:29105"/>
    </cofactor>
</comment>
<keyword evidence="7" id="KW-0223">Dioxygenase</keyword>
<dbReference type="EMBL" id="NEVT01000003">
    <property type="protein sequence ID" value="OZI79604.1"/>
    <property type="molecule type" value="Genomic_DNA"/>
</dbReference>
<evidence type="ECO:0000256" key="1">
    <source>
        <dbReference type="ARBA" id="ARBA00001947"/>
    </source>
</evidence>
<dbReference type="RefSeq" id="WP_094806113.1">
    <property type="nucleotide sequence ID" value="NZ_NEVT01000003.1"/>
</dbReference>
<dbReference type="CDD" id="cd07363">
    <property type="entry name" value="45_DOPA_Dioxygenase"/>
    <property type="match status" value="1"/>
</dbReference>
<dbReference type="InterPro" id="IPR004183">
    <property type="entry name" value="Xdiol_dOase_suB"/>
</dbReference>
<feature type="domain" description="Extradiol ring-cleavage dioxygenase class III enzyme subunit B" evidence="6">
    <location>
        <begin position="36"/>
        <end position="250"/>
    </location>
</feature>
<dbReference type="PANTHER" id="PTHR30096:SF0">
    <property type="entry name" value="4,5-DOPA DIOXYGENASE EXTRADIOL-LIKE PROTEIN"/>
    <property type="match status" value="1"/>
</dbReference>
<evidence type="ECO:0000313" key="7">
    <source>
        <dbReference type="EMBL" id="OZI79604.1"/>
    </source>
</evidence>
<dbReference type="Pfam" id="PF02900">
    <property type="entry name" value="LigB"/>
    <property type="match status" value="1"/>
</dbReference>
<evidence type="ECO:0000313" key="8">
    <source>
        <dbReference type="Proteomes" id="UP000215633"/>
    </source>
</evidence>
<dbReference type="AlphaFoldDB" id="A0A261VZS9"/>
<organism evidence="7 8">
    <name type="scientific">Bordetella genomosp. 2</name>
    <dbReference type="NCBI Taxonomy" id="1983456"/>
    <lineage>
        <taxon>Bacteria</taxon>
        <taxon>Pseudomonadati</taxon>
        <taxon>Pseudomonadota</taxon>
        <taxon>Betaproteobacteria</taxon>
        <taxon>Burkholderiales</taxon>
        <taxon>Alcaligenaceae</taxon>
        <taxon>Bordetella</taxon>
    </lineage>
</organism>
<evidence type="ECO:0000256" key="4">
    <source>
        <dbReference type="ARBA" id="ARBA00022833"/>
    </source>
</evidence>
<keyword evidence="3" id="KW-0479">Metal-binding</keyword>
<sequence>MHAQPTLFVSHGAPTFALQPGRAGPLLAALGRRLPGPRAVLIVSPHWMTRGLAVTASPRPTTIHDFGGFPAELYALQYPAAGDPALAARVAALLGESGLRVELDAQRGLDHGAWVPLLHMYPQHDVPVIQLSLPAALQPEAAWALGQALAPLSREGVLIVGSGSLTHNLYEFRQRDGADEPYVQAFTDWARRAVRRHDRAALVGYLEAAPQARRAHPTAEHYLPLLIAAGAAAPDADVEVMDGGISHGVLSMDAYVFNPPAAH</sequence>
<accession>A0A261VZS9</accession>
<dbReference type="Proteomes" id="UP000215633">
    <property type="component" value="Unassembled WGS sequence"/>
</dbReference>
<keyword evidence="5" id="KW-0560">Oxidoreductase</keyword>